<gene>
    <name evidence="4" type="ORF">B0A55_11595</name>
</gene>
<dbReference type="SUPFAM" id="SSF51735">
    <property type="entry name" value="NAD(P)-binding Rossmann-fold domains"/>
    <property type="match status" value="1"/>
</dbReference>
<evidence type="ECO:0000313" key="5">
    <source>
        <dbReference type="Proteomes" id="UP000309340"/>
    </source>
</evidence>
<accession>A0A4U0WNM5</accession>
<organism evidence="4 5">
    <name type="scientific">Friedmanniomyces simplex</name>
    <dbReference type="NCBI Taxonomy" id="329884"/>
    <lineage>
        <taxon>Eukaryota</taxon>
        <taxon>Fungi</taxon>
        <taxon>Dikarya</taxon>
        <taxon>Ascomycota</taxon>
        <taxon>Pezizomycotina</taxon>
        <taxon>Dothideomycetes</taxon>
        <taxon>Dothideomycetidae</taxon>
        <taxon>Mycosphaerellales</taxon>
        <taxon>Teratosphaeriaceae</taxon>
        <taxon>Friedmanniomyces</taxon>
    </lineage>
</organism>
<evidence type="ECO:0000256" key="3">
    <source>
        <dbReference type="ARBA" id="ARBA00023002"/>
    </source>
</evidence>
<comment type="similarity">
    <text evidence="1">Belongs to the short-chain dehydrogenases/reductases (SDR) family.</text>
</comment>
<dbReference type="InterPro" id="IPR002347">
    <property type="entry name" value="SDR_fam"/>
</dbReference>
<dbReference type="InterPro" id="IPR036291">
    <property type="entry name" value="NAD(P)-bd_dom_sf"/>
</dbReference>
<keyword evidence="3" id="KW-0560">Oxidoreductase</keyword>
<comment type="caution">
    <text evidence="4">The sequence shown here is derived from an EMBL/GenBank/DDBJ whole genome shotgun (WGS) entry which is preliminary data.</text>
</comment>
<protein>
    <recommendedName>
        <fullName evidence="6">Ketoreductase (KR) domain-containing protein</fullName>
    </recommendedName>
</protein>
<dbReference type="AlphaFoldDB" id="A0A4U0WNM5"/>
<name>A0A4U0WNM5_9PEZI</name>
<proteinExistence type="inferred from homology"/>
<dbReference type="Proteomes" id="UP000309340">
    <property type="component" value="Unassembled WGS sequence"/>
</dbReference>
<dbReference type="PRINTS" id="PR00081">
    <property type="entry name" value="GDHRDH"/>
</dbReference>
<reference evidence="4 5" key="1">
    <citation type="submission" date="2017-03" db="EMBL/GenBank/DDBJ databases">
        <title>Genomes of endolithic fungi from Antarctica.</title>
        <authorList>
            <person name="Coleine C."/>
            <person name="Masonjones S."/>
            <person name="Stajich J.E."/>
        </authorList>
    </citation>
    <scope>NUCLEOTIDE SEQUENCE [LARGE SCALE GENOMIC DNA]</scope>
    <source>
        <strain evidence="4 5">CCFEE 5184</strain>
    </source>
</reference>
<dbReference type="GO" id="GO:0016491">
    <property type="term" value="F:oxidoreductase activity"/>
    <property type="evidence" value="ECO:0007669"/>
    <property type="project" value="UniProtKB-KW"/>
</dbReference>
<keyword evidence="5" id="KW-1185">Reference proteome</keyword>
<evidence type="ECO:0008006" key="6">
    <source>
        <dbReference type="Google" id="ProtNLM"/>
    </source>
</evidence>
<dbReference type="Pfam" id="PF00106">
    <property type="entry name" value="adh_short"/>
    <property type="match status" value="1"/>
</dbReference>
<dbReference type="EMBL" id="NAJQ01000968">
    <property type="protein sequence ID" value="TKA63255.1"/>
    <property type="molecule type" value="Genomic_DNA"/>
</dbReference>
<evidence type="ECO:0000313" key="4">
    <source>
        <dbReference type="EMBL" id="TKA63255.1"/>
    </source>
</evidence>
<dbReference type="OrthoDB" id="542013at2759"/>
<dbReference type="PANTHER" id="PTHR24320">
    <property type="entry name" value="RETINOL DEHYDROGENASE"/>
    <property type="match status" value="1"/>
</dbReference>
<evidence type="ECO:0000256" key="2">
    <source>
        <dbReference type="ARBA" id="ARBA00022857"/>
    </source>
</evidence>
<dbReference type="Gene3D" id="3.40.50.720">
    <property type="entry name" value="NAD(P)-binding Rossmann-like Domain"/>
    <property type="match status" value="1"/>
</dbReference>
<dbReference type="PANTHER" id="PTHR24320:SF252">
    <property type="entry name" value="DEHYDROGENASE_REDUCTASE FAMILY PROTEIN, PUTATIVE (AFU_ORTHOLOGUE AFUA_3G08550)-RELATED"/>
    <property type="match status" value="1"/>
</dbReference>
<keyword evidence="2" id="KW-0521">NADP</keyword>
<evidence type="ECO:0000256" key="1">
    <source>
        <dbReference type="ARBA" id="ARBA00006484"/>
    </source>
</evidence>
<sequence length="345" mass="37192">MTSMTLPDQLRWTATFLRSQLLTPIPTPTSNFSGQTVIVTGSNTGLGLEAARHLARLGAGKIILAVRTLAKGEAAAQDILRSCHGNADVPDGAPTIEVWQLDMSDTHSIRSFAERAGKLERLDAAVLNAGILTYKFETQEGVESHLAVNVVGTVLLTCLLLPKMRESAARTGLRGRLTVVGSDMMYMADTRELQTDGSIIAKLNDPARSQVKQRYPLSKVLVFYSLRELASRCPLDDASDVILSVLTPGACKSDIFRDDMGALGRMFMGVAMAALGRSTEVGGRTLVFGVSPDLTAEAHGRFLMDNKIAPNGTNVDGPTSRELAGRWNEEFFAYLEKISPGCTAF</sequence>
<dbReference type="STRING" id="329884.A0A4U0WNM5"/>